<dbReference type="OrthoDB" id="271910at2759"/>
<dbReference type="NCBIfam" id="TIGR00071">
    <property type="entry name" value="hisT_truA"/>
    <property type="match status" value="1"/>
</dbReference>
<sequence length="295" mass="32997">MAGRQRYLLTIEYIGTAFHGFQAQPEAAVRTVQVELEKALLRLVGSQENLSRVIVSSRTDAGVHAIANTAHVDVLRTSKGKNASKFPPQIVRNAMNSFLRQSEQPIVVRDVVLVRDTFHSRFDAIGREYVYKIQMPKKVQINAETGLLPSALFTRDFAWHVDRPLDYTAMKEACHYLRGEHDFSSFRGSKCQANSPIRELTTLDIESIALNNADELCESDAMNVLHVKAAGPSFLYHMVRNIVGALVHVGTHKLEPKDIQRILAARDRTVAPAMAPAHGLYLRRVLYPPQSINSS</sequence>
<dbReference type="AlphaFoldDB" id="A0A1V9ZX11"/>
<dbReference type="PANTHER" id="PTHR11142:SF0">
    <property type="entry name" value="TRNA PSEUDOURIDINE SYNTHASE-LIKE 1"/>
    <property type="match status" value="1"/>
</dbReference>
<comment type="similarity">
    <text evidence="1 6">Belongs to the tRNA pseudouridine synthase TruA family.</text>
</comment>
<evidence type="ECO:0000259" key="7">
    <source>
        <dbReference type="Pfam" id="PF01416"/>
    </source>
</evidence>
<dbReference type="EC" id="5.4.99.12" evidence="6"/>
<dbReference type="GO" id="GO:0031119">
    <property type="term" value="P:tRNA pseudouridine synthesis"/>
    <property type="evidence" value="ECO:0007669"/>
    <property type="project" value="TreeGrafter"/>
</dbReference>
<dbReference type="SUPFAM" id="SSF55120">
    <property type="entry name" value="Pseudouridine synthase"/>
    <property type="match status" value="1"/>
</dbReference>
<comment type="caution">
    <text evidence="8">The sequence shown here is derived from an EMBL/GenBank/DDBJ whole genome shotgun (WGS) entry which is preliminary data.</text>
</comment>
<dbReference type="InterPro" id="IPR020094">
    <property type="entry name" value="TruA/RsuA/RluB/E/F_N"/>
</dbReference>
<dbReference type="STRING" id="74557.A0A1V9ZX11"/>
<dbReference type="EMBL" id="JNBS01001116">
    <property type="protein sequence ID" value="OQS02546.1"/>
    <property type="molecule type" value="Genomic_DNA"/>
</dbReference>
<dbReference type="InterPro" id="IPR020095">
    <property type="entry name" value="PsdUridine_synth_TruA_C"/>
</dbReference>
<keyword evidence="9" id="KW-1185">Reference proteome</keyword>
<evidence type="ECO:0000256" key="2">
    <source>
        <dbReference type="ARBA" id="ARBA00022694"/>
    </source>
</evidence>
<feature type="domain" description="Pseudouridine synthase I TruA alpha/beta" evidence="7">
    <location>
        <begin position="11"/>
        <end position="123"/>
    </location>
</feature>
<reference evidence="8 9" key="1">
    <citation type="journal article" date="2014" name="Genome Biol. Evol.">
        <title>The secreted proteins of Achlya hypogyna and Thraustotheca clavata identify the ancestral oomycete secretome and reveal gene acquisitions by horizontal gene transfer.</title>
        <authorList>
            <person name="Misner I."/>
            <person name="Blouin N."/>
            <person name="Leonard G."/>
            <person name="Richards T.A."/>
            <person name="Lane C.E."/>
        </authorList>
    </citation>
    <scope>NUCLEOTIDE SEQUENCE [LARGE SCALE GENOMIC DNA]</scope>
    <source>
        <strain evidence="8 9">ATCC 34112</strain>
    </source>
</reference>
<dbReference type="InterPro" id="IPR020097">
    <property type="entry name" value="PsdUridine_synth_TruA_a/b_dom"/>
</dbReference>
<dbReference type="CDD" id="cd02570">
    <property type="entry name" value="PseudoU_synth_EcTruA"/>
    <property type="match status" value="1"/>
</dbReference>
<feature type="active site" description="Nucleophile" evidence="4">
    <location>
        <position position="60"/>
    </location>
</feature>
<keyword evidence="2 6" id="KW-0819">tRNA processing</keyword>
<dbReference type="Pfam" id="PF01416">
    <property type="entry name" value="PseudoU_synth_1"/>
    <property type="match status" value="2"/>
</dbReference>
<comment type="catalytic activity">
    <reaction evidence="6">
        <text>uridine(38/39/40) in tRNA = pseudouridine(38/39/40) in tRNA</text>
        <dbReference type="Rhea" id="RHEA:22376"/>
        <dbReference type="Rhea" id="RHEA-COMP:10085"/>
        <dbReference type="Rhea" id="RHEA-COMP:10087"/>
        <dbReference type="ChEBI" id="CHEBI:65314"/>
        <dbReference type="ChEBI" id="CHEBI:65315"/>
        <dbReference type="EC" id="5.4.99.12"/>
    </reaction>
</comment>
<keyword evidence="3 6" id="KW-0413">Isomerase</keyword>
<dbReference type="HAMAP" id="MF_00171">
    <property type="entry name" value="TruA"/>
    <property type="match status" value="1"/>
</dbReference>
<dbReference type="Gene3D" id="3.30.70.580">
    <property type="entry name" value="Pseudouridine synthase I, catalytic domain, N-terminal subdomain"/>
    <property type="match status" value="1"/>
</dbReference>
<evidence type="ECO:0000313" key="9">
    <source>
        <dbReference type="Proteomes" id="UP000243217"/>
    </source>
</evidence>
<evidence type="ECO:0000256" key="4">
    <source>
        <dbReference type="PIRSR" id="PIRSR001430-1"/>
    </source>
</evidence>
<feature type="binding site" evidence="5">
    <location>
        <position position="129"/>
    </location>
    <ligand>
        <name>substrate</name>
    </ligand>
</feature>
<accession>A0A1V9ZX11</accession>
<dbReference type="InterPro" id="IPR020103">
    <property type="entry name" value="PsdUridine_synth_cat_dom_sf"/>
</dbReference>
<dbReference type="GO" id="GO:0160147">
    <property type="term" value="F:tRNA pseudouridine(38-40) synthase activity"/>
    <property type="evidence" value="ECO:0007669"/>
    <property type="project" value="UniProtKB-EC"/>
</dbReference>
<evidence type="ECO:0000256" key="6">
    <source>
        <dbReference type="RuleBase" id="RU003792"/>
    </source>
</evidence>
<evidence type="ECO:0000256" key="1">
    <source>
        <dbReference type="ARBA" id="ARBA00009375"/>
    </source>
</evidence>
<proteinExistence type="inferred from homology"/>
<evidence type="ECO:0000256" key="3">
    <source>
        <dbReference type="ARBA" id="ARBA00023235"/>
    </source>
</evidence>
<feature type="domain" description="Pseudouridine synthase I TruA alpha/beta" evidence="7">
    <location>
        <begin position="173"/>
        <end position="288"/>
    </location>
</feature>
<gene>
    <name evidence="8" type="ORF">THRCLA_21401</name>
</gene>
<dbReference type="PANTHER" id="PTHR11142">
    <property type="entry name" value="PSEUDOURIDYLATE SYNTHASE"/>
    <property type="match status" value="1"/>
</dbReference>
<dbReference type="GO" id="GO:0003723">
    <property type="term" value="F:RNA binding"/>
    <property type="evidence" value="ECO:0007669"/>
    <property type="project" value="InterPro"/>
</dbReference>
<dbReference type="Proteomes" id="UP000243217">
    <property type="component" value="Unassembled WGS sequence"/>
</dbReference>
<evidence type="ECO:0000256" key="5">
    <source>
        <dbReference type="PIRSR" id="PIRSR001430-2"/>
    </source>
</evidence>
<organism evidence="8 9">
    <name type="scientific">Thraustotheca clavata</name>
    <dbReference type="NCBI Taxonomy" id="74557"/>
    <lineage>
        <taxon>Eukaryota</taxon>
        <taxon>Sar</taxon>
        <taxon>Stramenopiles</taxon>
        <taxon>Oomycota</taxon>
        <taxon>Saprolegniomycetes</taxon>
        <taxon>Saprolegniales</taxon>
        <taxon>Achlyaceae</taxon>
        <taxon>Thraustotheca</taxon>
    </lineage>
</organism>
<dbReference type="PIRSF" id="PIRSF001430">
    <property type="entry name" value="tRNA_psdUrid_synth"/>
    <property type="match status" value="1"/>
</dbReference>
<protein>
    <recommendedName>
        <fullName evidence="6">tRNA pseudouridine synthase</fullName>
        <ecNumber evidence="6">5.4.99.12</ecNumber>
    </recommendedName>
</protein>
<evidence type="ECO:0000313" key="8">
    <source>
        <dbReference type="EMBL" id="OQS02546.1"/>
    </source>
</evidence>
<name>A0A1V9ZX11_9STRA</name>
<dbReference type="Gene3D" id="3.30.70.660">
    <property type="entry name" value="Pseudouridine synthase I, catalytic domain, C-terminal subdomain"/>
    <property type="match status" value="1"/>
</dbReference>
<dbReference type="InterPro" id="IPR001406">
    <property type="entry name" value="PsdUridine_synth_TruA"/>
</dbReference>